<gene>
    <name evidence="1" type="ORF">HHI36_001297</name>
</gene>
<comment type="caution">
    <text evidence="1">The sequence shown here is derived from an EMBL/GenBank/DDBJ whole genome shotgun (WGS) entry which is preliminary data.</text>
</comment>
<reference evidence="1 2" key="1">
    <citation type="journal article" date="2021" name="BMC Biol.">
        <title>Horizontally acquired antibacterial genes associated with adaptive radiation of ladybird beetles.</title>
        <authorList>
            <person name="Li H.S."/>
            <person name="Tang X.F."/>
            <person name="Huang Y.H."/>
            <person name="Xu Z.Y."/>
            <person name="Chen M.L."/>
            <person name="Du X.Y."/>
            <person name="Qiu B.Y."/>
            <person name="Chen P.T."/>
            <person name="Zhang W."/>
            <person name="Slipinski A."/>
            <person name="Escalona H.E."/>
            <person name="Waterhouse R.M."/>
            <person name="Zwick A."/>
            <person name="Pang H."/>
        </authorList>
    </citation>
    <scope>NUCLEOTIDE SEQUENCE [LARGE SCALE GENOMIC DNA]</scope>
    <source>
        <strain evidence="1">SYSU2018</strain>
    </source>
</reference>
<organism evidence="1 2">
    <name type="scientific">Cryptolaemus montrouzieri</name>
    <dbReference type="NCBI Taxonomy" id="559131"/>
    <lineage>
        <taxon>Eukaryota</taxon>
        <taxon>Metazoa</taxon>
        <taxon>Ecdysozoa</taxon>
        <taxon>Arthropoda</taxon>
        <taxon>Hexapoda</taxon>
        <taxon>Insecta</taxon>
        <taxon>Pterygota</taxon>
        <taxon>Neoptera</taxon>
        <taxon>Endopterygota</taxon>
        <taxon>Coleoptera</taxon>
        <taxon>Polyphaga</taxon>
        <taxon>Cucujiformia</taxon>
        <taxon>Coccinelloidea</taxon>
        <taxon>Coccinellidae</taxon>
        <taxon>Scymninae</taxon>
        <taxon>Scymnini</taxon>
        <taxon>Cryptolaemus</taxon>
    </lineage>
</organism>
<evidence type="ECO:0000313" key="1">
    <source>
        <dbReference type="EMBL" id="KAL3286804.1"/>
    </source>
</evidence>
<keyword evidence="2" id="KW-1185">Reference proteome</keyword>
<protein>
    <submittedName>
        <fullName evidence="1">Uncharacterized protein</fullName>
    </submittedName>
</protein>
<dbReference type="EMBL" id="JABFTP020000185">
    <property type="protein sequence ID" value="KAL3286804.1"/>
    <property type="molecule type" value="Genomic_DNA"/>
</dbReference>
<dbReference type="AlphaFoldDB" id="A0ABD2P6Z9"/>
<name>A0ABD2P6Z9_9CUCU</name>
<evidence type="ECO:0000313" key="2">
    <source>
        <dbReference type="Proteomes" id="UP001516400"/>
    </source>
</evidence>
<accession>A0ABD2P6Z9</accession>
<dbReference type="Proteomes" id="UP001516400">
    <property type="component" value="Unassembled WGS sequence"/>
</dbReference>
<sequence length="144" mass="16523">MPSFLGEISTLPHLIAALTVCETHGNPIREKALIIPRSEPTWNSLEGKIKDIRKKTNPSAKLLKSARKVPSEFNIKAKLPDFRERIVVICDLMDKKVKTLGNRARRYNERVKRFGNNGLFYTNQKQFFQSLEEQPESNEKTADP</sequence>
<proteinExistence type="predicted"/>